<dbReference type="Gene3D" id="3.90.56.10">
    <property type="entry name" value="Monooxygenase component MmoB/DmpM"/>
    <property type="match status" value="1"/>
</dbReference>
<evidence type="ECO:0000313" key="3">
    <source>
        <dbReference type="Proteomes" id="UP000253772"/>
    </source>
</evidence>
<name>A0A482IKY8_9BURK</name>
<evidence type="ECO:0000313" key="2">
    <source>
        <dbReference type="EMBL" id="QBP09765.1"/>
    </source>
</evidence>
<dbReference type="OrthoDB" id="9805636at2"/>
<dbReference type="EMBL" id="CP037900">
    <property type="protein sequence ID" value="QBP09765.1"/>
    <property type="molecule type" value="Genomic_DNA"/>
</dbReference>
<protein>
    <submittedName>
        <fullName evidence="2">Monooxygenase</fullName>
    </submittedName>
</protein>
<dbReference type="Pfam" id="PF02406">
    <property type="entry name" value="MmoB_DmpM"/>
    <property type="match status" value="1"/>
</dbReference>
<evidence type="ECO:0000256" key="1">
    <source>
        <dbReference type="ARBA" id="ARBA00006313"/>
    </source>
</evidence>
<dbReference type="InterPro" id="IPR003454">
    <property type="entry name" value="MOase_MmoB_DmpM"/>
</dbReference>
<keyword evidence="2" id="KW-0560">Oxidoreductase</keyword>
<comment type="similarity">
    <text evidence="1">Belongs to the TmoD/XamoD family.</text>
</comment>
<proteinExistence type="inferred from homology"/>
<dbReference type="AlphaFoldDB" id="A0A482IKY8"/>
<dbReference type="GO" id="GO:0004497">
    <property type="term" value="F:monooxygenase activity"/>
    <property type="evidence" value="ECO:0007669"/>
    <property type="project" value="UniProtKB-KW"/>
</dbReference>
<dbReference type="Proteomes" id="UP000253772">
    <property type="component" value="Chromosome c1"/>
</dbReference>
<accession>A0A482IKY8</accession>
<keyword evidence="2" id="KW-0503">Monooxygenase</keyword>
<sequence length="95" mass="10511">MSDAIVFIALQTNDDMRPVIEAIEADNPHATVNHYPAMVKIDAPGRLEIRRASVEERIGRPWDVQELQLGLISLAGNIDETEDQFVLGVVSENGK</sequence>
<organism evidence="2 3">
    <name type="scientific">Cupriavidus metallidurans</name>
    <dbReference type="NCBI Taxonomy" id="119219"/>
    <lineage>
        <taxon>Bacteria</taxon>
        <taxon>Pseudomonadati</taxon>
        <taxon>Pseudomonadota</taxon>
        <taxon>Betaproteobacteria</taxon>
        <taxon>Burkholderiales</taxon>
        <taxon>Burkholderiaceae</taxon>
        <taxon>Cupriavidus</taxon>
    </lineage>
</organism>
<dbReference type="SUPFAM" id="SSF56029">
    <property type="entry name" value="Monooxygenase (hydroxylase) regulatory protein"/>
    <property type="match status" value="1"/>
</dbReference>
<dbReference type="InterPro" id="IPR036889">
    <property type="entry name" value="mOase_MmoB_DmpM_sf"/>
</dbReference>
<reference evidence="2 3" key="1">
    <citation type="submission" date="2019-03" db="EMBL/GenBank/DDBJ databases">
        <title>Comparative insights into the high quality Complete genome sequence of highly metal resistant Cupriavidus metallidurans strain BS1 isolated from a gold-copper mine.</title>
        <authorList>
            <person name="Mazhar H.S."/>
            <person name="Rensing C."/>
        </authorList>
    </citation>
    <scope>NUCLEOTIDE SEQUENCE [LARGE SCALE GENOMIC DNA]</scope>
    <source>
        <strain evidence="2 3">BS1</strain>
    </source>
</reference>
<gene>
    <name evidence="2" type="ORF">DDF84_008330</name>
</gene>
<dbReference type="RefSeq" id="WP_133428573.1">
    <property type="nucleotide sequence ID" value="NZ_CP037900.1"/>
</dbReference>